<proteinExistence type="predicted"/>
<dbReference type="EMBL" id="CAAALY010052152">
    <property type="protein sequence ID" value="VEL21601.1"/>
    <property type="molecule type" value="Genomic_DNA"/>
</dbReference>
<evidence type="ECO:0000313" key="1">
    <source>
        <dbReference type="EMBL" id="VEL21601.1"/>
    </source>
</evidence>
<organism evidence="1 2">
    <name type="scientific">Protopolystoma xenopodis</name>
    <dbReference type="NCBI Taxonomy" id="117903"/>
    <lineage>
        <taxon>Eukaryota</taxon>
        <taxon>Metazoa</taxon>
        <taxon>Spiralia</taxon>
        <taxon>Lophotrochozoa</taxon>
        <taxon>Platyhelminthes</taxon>
        <taxon>Monogenea</taxon>
        <taxon>Polyopisthocotylea</taxon>
        <taxon>Polystomatidea</taxon>
        <taxon>Polystomatidae</taxon>
        <taxon>Protopolystoma</taxon>
    </lineage>
</organism>
<name>A0A448WW06_9PLAT</name>
<reference evidence="1" key="1">
    <citation type="submission" date="2018-11" db="EMBL/GenBank/DDBJ databases">
        <authorList>
            <consortium name="Pathogen Informatics"/>
        </authorList>
    </citation>
    <scope>NUCLEOTIDE SEQUENCE</scope>
</reference>
<gene>
    <name evidence="1" type="ORF">PXEA_LOCUS15041</name>
</gene>
<comment type="caution">
    <text evidence="1">The sequence shown here is derived from an EMBL/GenBank/DDBJ whole genome shotgun (WGS) entry which is preliminary data.</text>
</comment>
<dbReference type="Proteomes" id="UP000784294">
    <property type="component" value="Unassembled WGS sequence"/>
</dbReference>
<evidence type="ECO:0000313" key="2">
    <source>
        <dbReference type="Proteomes" id="UP000784294"/>
    </source>
</evidence>
<keyword evidence="2" id="KW-1185">Reference proteome</keyword>
<accession>A0A448WW06</accession>
<protein>
    <submittedName>
        <fullName evidence="1">Uncharacterized protein</fullName>
    </submittedName>
</protein>
<dbReference type="AlphaFoldDB" id="A0A448WW06"/>
<sequence length="83" mass="9370">MNFDVQSMYQAVSTLLEILEREEDILEAERIQKSLVRQYLLANIRYTDVISTLTSFGKCDHGQVGKGIREVPTATKSVHTILG</sequence>